<name>A0A9X7Z5X7_9BACL</name>
<dbReference type="Pfam" id="PF18958">
    <property type="entry name" value="DUF5700"/>
    <property type="match status" value="1"/>
</dbReference>
<gene>
    <name evidence="1" type="ORF">JZ786_23725</name>
</gene>
<keyword evidence="2" id="KW-1185">Reference proteome</keyword>
<proteinExistence type="predicted"/>
<reference evidence="1 2" key="1">
    <citation type="submission" date="2021-02" db="EMBL/GenBank/DDBJ databases">
        <title>Alicyclobacillus curvatus sp. nov. and Alicyclobacillus mengziensis sp. nov., two acidophilic bacteria isolated from acid mine drainage.</title>
        <authorList>
            <person name="Huang Y."/>
        </authorList>
    </citation>
    <scope>NUCLEOTIDE SEQUENCE [LARGE SCALE GENOMIC DNA]</scope>
    <source>
        <strain evidence="1 2">S30H14</strain>
    </source>
</reference>
<dbReference type="EMBL" id="CP071182">
    <property type="protein sequence ID" value="QSO47359.1"/>
    <property type="molecule type" value="Genomic_DNA"/>
</dbReference>
<evidence type="ECO:0000313" key="1">
    <source>
        <dbReference type="EMBL" id="QSO47359.1"/>
    </source>
</evidence>
<dbReference type="InterPro" id="IPR043754">
    <property type="entry name" value="DUF5700"/>
</dbReference>
<accession>A0A9X7Z5X7</accession>
<dbReference type="AlphaFoldDB" id="A0A9X7Z5X7"/>
<dbReference type="RefSeq" id="WP_206656712.1">
    <property type="nucleotide sequence ID" value="NZ_CP071182.1"/>
</dbReference>
<organism evidence="1 2">
    <name type="scientific">Alicyclobacillus mengziensis</name>
    <dbReference type="NCBI Taxonomy" id="2931921"/>
    <lineage>
        <taxon>Bacteria</taxon>
        <taxon>Bacillati</taxon>
        <taxon>Bacillota</taxon>
        <taxon>Bacilli</taxon>
        <taxon>Bacillales</taxon>
        <taxon>Alicyclobacillaceae</taxon>
        <taxon>Alicyclobacillus</taxon>
    </lineage>
</organism>
<protein>
    <submittedName>
        <fullName evidence="1">Uncharacterized protein</fullName>
    </submittedName>
</protein>
<dbReference type="Proteomes" id="UP000663505">
    <property type="component" value="Chromosome"/>
</dbReference>
<dbReference type="KEGG" id="afx:JZ786_23725"/>
<sequence length="339" mass="38780">MRIVTTFVRHVLPVIQHLSVEEKPQQWNDIGQLQSLAGVLANGRVVEENDRPLRLEEWSSLWTDAIHGQTNKQLGMRQRFMYDNMRTAVRHLNDLSAVLNYLEQNSESLGVEVERRVKENLPVGAVLPNAITMILGTTSSGYVNDEGIFIDLVTLYMFHDDKKMIKDLLTHESWHFGHSSLLESHPNANEPWFLPVAQLQSEGIVNYIVGGTYQINQHRAQHSEDQAREESRRFVEYVDSFNTVAQIRLNELLSSLEKLLSGDLEGYMKYVRTLPDIPGYLHGVFMSRQIEAVFGREVLVQSASDPVKFILLSVDALKSQGFLINVSDETLQFWSRLCR</sequence>
<evidence type="ECO:0000313" key="2">
    <source>
        <dbReference type="Proteomes" id="UP000663505"/>
    </source>
</evidence>